<evidence type="ECO:0000256" key="1">
    <source>
        <dbReference type="SAM" id="MobiDB-lite"/>
    </source>
</evidence>
<dbReference type="EMBL" id="CP000850">
    <property type="protein sequence ID" value="ABV97929.1"/>
    <property type="molecule type" value="Genomic_DNA"/>
</dbReference>
<proteinExistence type="predicted"/>
<dbReference type="STRING" id="391037.Sare_2062"/>
<dbReference type="AlphaFoldDB" id="A8LZR6"/>
<reference evidence="2" key="1">
    <citation type="submission" date="2007-10" db="EMBL/GenBank/DDBJ databases">
        <title>Complete sequence of Salinispora arenicola CNS-205.</title>
        <authorList>
            <consortium name="US DOE Joint Genome Institute"/>
            <person name="Copeland A."/>
            <person name="Lucas S."/>
            <person name="Lapidus A."/>
            <person name="Barry K."/>
            <person name="Glavina del Rio T."/>
            <person name="Dalin E."/>
            <person name="Tice H."/>
            <person name="Pitluck S."/>
            <person name="Foster B."/>
            <person name="Schmutz J."/>
            <person name="Larimer F."/>
            <person name="Land M."/>
            <person name="Hauser L."/>
            <person name="Kyrpides N."/>
            <person name="Ivanova N."/>
            <person name="Jensen P.R."/>
            <person name="Moore B.S."/>
            <person name="Penn K."/>
            <person name="Jenkins C."/>
            <person name="Udwary D."/>
            <person name="Xiang L."/>
            <person name="Gontang E."/>
            <person name="Richardson P."/>
        </authorList>
    </citation>
    <scope>NUCLEOTIDE SEQUENCE [LARGE SCALE GENOMIC DNA]</scope>
    <source>
        <strain evidence="2">CNS-205</strain>
    </source>
</reference>
<gene>
    <name evidence="2" type="ordered locus">Sare_2062</name>
</gene>
<organism evidence="2">
    <name type="scientific">Salinispora arenicola (strain CNS-205)</name>
    <dbReference type="NCBI Taxonomy" id="391037"/>
    <lineage>
        <taxon>Bacteria</taxon>
        <taxon>Bacillati</taxon>
        <taxon>Actinomycetota</taxon>
        <taxon>Actinomycetes</taxon>
        <taxon>Micromonosporales</taxon>
        <taxon>Micromonosporaceae</taxon>
        <taxon>Salinispora</taxon>
    </lineage>
</organism>
<dbReference type="KEGG" id="saq:Sare_2062"/>
<feature type="region of interest" description="Disordered" evidence="1">
    <location>
        <begin position="33"/>
        <end position="52"/>
    </location>
</feature>
<evidence type="ECO:0000313" key="2">
    <source>
        <dbReference type="EMBL" id="ABV97929.1"/>
    </source>
</evidence>
<sequence>MVATMVFPLEMLVRQSPFGIMAGVEVEAACVVGSSGSSRRRGSRRYLRGDDGDGCFWAFDADDDSTSTPVRGSAGASGREPSTILIRSPRAPSRGTRPTTPAAADATTGVMDRVGSGGPRG</sequence>
<feature type="compositionally biased region" description="Low complexity" evidence="1">
    <location>
        <begin position="87"/>
        <end position="109"/>
    </location>
</feature>
<dbReference type="HOGENOM" id="CLU_2036363_0_0_11"/>
<feature type="region of interest" description="Disordered" evidence="1">
    <location>
        <begin position="60"/>
        <end position="121"/>
    </location>
</feature>
<protein>
    <submittedName>
        <fullName evidence="2">Uncharacterized protein</fullName>
    </submittedName>
</protein>
<name>A8LZR6_SALAI</name>
<accession>A8LZR6</accession>